<dbReference type="InterPro" id="IPR051545">
    <property type="entry name" value="NAD(P)H_dehydrogenase_qn"/>
</dbReference>
<accession>A0A2R8CQ91</accession>
<dbReference type="InterPro" id="IPR029039">
    <property type="entry name" value="Flavoprotein-like_sf"/>
</dbReference>
<dbReference type="Gene3D" id="3.40.50.360">
    <property type="match status" value="1"/>
</dbReference>
<keyword evidence="5" id="KW-1185">Reference proteome</keyword>
<dbReference type="GO" id="GO:0003955">
    <property type="term" value="F:NAD(P)H dehydrogenase (quinone) activity"/>
    <property type="evidence" value="ECO:0007669"/>
    <property type="project" value="TreeGrafter"/>
</dbReference>
<dbReference type="EMBL" id="ONZI01000004">
    <property type="protein sequence ID" value="SPJ34973.1"/>
    <property type="molecule type" value="Genomic_DNA"/>
</dbReference>
<dbReference type="InterPro" id="IPR003680">
    <property type="entry name" value="Flavodoxin_fold"/>
</dbReference>
<dbReference type="GO" id="GO:0005829">
    <property type="term" value="C:cytosol"/>
    <property type="evidence" value="ECO:0007669"/>
    <property type="project" value="TreeGrafter"/>
</dbReference>
<reference evidence="5" key="1">
    <citation type="submission" date="2018-03" db="EMBL/GenBank/DDBJ databases">
        <authorList>
            <person name="Navarro De La Torre S."/>
        </authorList>
    </citation>
    <scope>NUCLEOTIDE SEQUENCE [LARGE SCALE GENOMIC DNA]</scope>
    <source>
        <strain evidence="5">EAod3</strain>
    </source>
</reference>
<dbReference type="Pfam" id="PF02525">
    <property type="entry name" value="Flavodoxin_2"/>
    <property type="match status" value="1"/>
</dbReference>
<evidence type="ECO:0000259" key="3">
    <source>
        <dbReference type="Pfam" id="PF02525"/>
    </source>
</evidence>
<dbReference type="RefSeq" id="WP_108843754.1">
    <property type="nucleotide sequence ID" value="NZ_ONZI01000004.1"/>
</dbReference>
<protein>
    <submittedName>
        <fullName evidence="4">General stress protein 14</fullName>
        <ecNumber evidence="4">1.6.99.-</ecNumber>
    </submittedName>
</protein>
<organism evidence="4 5">
    <name type="scientific">Kushneria phyllosphaerae</name>
    <dbReference type="NCBI Taxonomy" id="2100822"/>
    <lineage>
        <taxon>Bacteria</taxon>
        <taxon>Pseudomonadati</taxon>
        <taxon>Pseudomonadota</taxon>
        <taxon>Gammaproteobacteria</taxon>
        <taxon>Oceanospirillales</taxon>
        <taxon>Halomonadaceae</taxon>
        <taxon>Kushneria</taxon>
    </lineage>
</organism>
<keyword evidence="2 4" id="KW-0560">Oxidoreductase</keyword>
<dbReference type="PANTHER" id="PTHR10204">
    <property type="entry name" value="NAD P H OXIDOREDUCTASE-RELATED"/>
    <property type="match status" value="1"/>
</dbReference>
<evidence type="ECO:0000256" key="2">
    <source>
        <dbReference type="ARBA" id="ARBA00023002"/>
    </source>
</evidence>
<evidence type="ECO:0000256" key="1">
    <source>
        <dbReference type="ARBA" id="ARBA00006252"/>
    </source>
</evidence>
<proteinExistence type="inferred from homology"/>
<feature type="domain" description="Flavodoxin-like fold" evidence="3">
    <location>
        <begin position="1"/>
        <end position="191"/>
    </location>
</feature>
<dbReference type="AlphaFoldDB" id="A0A2R8CQ91"/>
<comment type="similarity">
    <text evidence="1">Belongs to the NAD(P)H dehydrogenase (quinone) family.</text>
</comment>
<dbReference type="SUPFAM" id="SSF52218">
    <property type="entry name" value="Flavoproteins"/>
    <property type="match status" value="1"/>
</dbReference>
<name>A0A2R8CQ91_9GAMM</name>
<gene>
    <name evidence="4" type="primary">ywrO</name>
    <name evidence="4" type="ORF">KSP9073_03022</name>
</gene>
<evidence type="ECO:0000313" key="5">
    <source>
        <dbReference type="Proteomes" id="UP000244934"/>
    </source>
</evidence>
<dbReference type="PANTHER" id="PTHR10204:SF34">
    <property type="entry name" value="NAD(P)H DEHYDROGENASE [QUINONE] 1 ISOFORM 1"/>
    <property type="match status" value="1"/>
</dbReference>
<dbReference type="OrthoDB" id="9798454at2"/>
<evidence type="ECO:0000313" key="4">
    <source>
        <dbReference type="EMBL" id="SPJ34973.1"/>
    </source>
</evidence>
<sequence>MKVLIVHCHPEPASFNAVLTNTAIEKLEQDGHEVVVSDLYAEEFNPVEGPGRYTSRRHSSYFQALDEQRWHYESDALAGDVSREIARLEWAQTIIFQCPLWWHGVPAMLKGWFDRVFVYGGLYTGSQRFDRGFLKGRRALFCVTTGAPETTFAPLGRSGDIAALMWPLHCSLYYVGLSVLPPHLVYGVQGGGLSYQQDESFRAHLDMAKTYWAERLATLEQDTPIPMSGWEDWDEAGILKSDHPLRWRV</sequence>
<dbReference type="Proteomes" id="UP000244934">
    <property type="component" value="Unassembled WGS sequence"/>
</dbReference>
<dbReference type="EC" id="1.6.99.-" evidence="4"/>